<comment type="caution">
    <text evidence="2">The sequence shown here is derived from an EMBL/GenBank/DDBJ whole genome shotgun (WGS) entry which is preliminary data.</text>
</comment>
<evidence type="ECO:0000313" key="2">
    <source>
        <dbReference type="EMBL" id="MDI5969836.1"/>
    </source>
</evidence>
<evidence type="ECO:0000256" key="1">
    <source>
        <dbReference type="SAM" id="MobiDB-lite"/>
    </source>
</evidence>
<reference evidence="2" key="1">
    <citation type="submission" date="2023-05" db="EMBL/GenBank/DDBJ databases">
        <title>Streptantibioticus silvisoli sp. nov., acidotolerant actinomycetes 1 from pine litter.</title>
        <authorList>
            <person name="Swiecimska M."/>
            <person name="Golinska P."/>
            <person name="Sangal V."/>
            <person name="Wachnowicz B."/>
            <person name="Goodfellow M."/>
        </authorList>
    </citation>
    <scope>NUCLEOTIDE SEQUENCE</scope>
    <source>
        <strain evidence="2">SL13</strain>
    </source>
</reference>
<name>A0AA90JX74_9ACTN</name>
<protein>
    <submittedName>
        <fullName evidence="2">Uncharacterized protein</fullName>
    </submittedName>
</protein>
<dbReference type="EMBL" id="JABXJJ020000012">
    <property type="protein sequence ID" value="MDI5969836.1"/>
    <property type="molecule type" value="Genomic_DNA"/>
</dbReference>
<dbReference type="AlphaFoldDB" id="A0AA90JX74"/>
<feature type="compositionally biased region" description="Low complexity" evidence="1">
    <location>
        <begin position="123"/>
        <end position="137"/>
    </location>
</feature>
<dbReference type="RefSeq" id="WP_271318320.1">
    <property type="nucleotide sequence ID" value="NZ_JABXJJ020000012.1"/>
</dbReference>
<organism evidence="2">
    <name type="scientific">Streptantibioticus silvisoli</name>
    <dbReference type="NCBI Taxonomy" id="2705255"/>
    <lineage>
        <taxon>Bacteria</taxon>
        <taxon>Bacillati</taxon>
        <taxon>Actinomycetota</taxon>
        <taxon>Actinomycetes</taxon>
        <taxon>Kitasatosporales</taxon>
        <taxon>Streptomycetaceae</taxon>
        <taxon>Streptantibioticus</taxon>
    </lineage>
</organism>
<feature type="region of interest" description="Disordered" evidence="1">
    <location>
        <begin position="104"/>
        <end position="137"/>
    </location>
</feature>
<accession>A0AA90JX74</accession>
<feature type="compositionally biased region" description="Basic and acidic residues" evidence="1">
    <location>
        <begin position="11"/>
        <end position="26"/>
    </location>
</feature>
<feature type="region of interest" description="Disordered" evidence="1">
    <location>
        <begin position="1"/>
        <end position="61"/>
    </location>
</feature>
<proteinExistence type="predicted"/>
<sequence length="376" mass="39307">MPVYPPTDDNVPERPEDQPVPDEVREWFPTGAEGRIRAFAPSDPAARERPPSRRRAPRHPVPVGQRVAAVRRLMTRERLRRPARTLVPAVIGVGVVLLVMSQSAATSGTPGGGRTAPPSVWLTPGTPSGTPTAPDTAAPTAAHPFAGSPAVDWADGAAGIVPPAARAVGGLSRAQVAAALADTKRYIVATELDPATLRGAWPAAAERLMAPASGWSDAVRTDIARPRAGHNPLSYLTRYQPSRIAPAGPTVKVKGTMTFAGAARGSVEVRTDYTFVHPFVQAHGGDGQVSRSIVRQVLVMRVYPARLSGDAPGKLWLQNTFADDFNTSCGVGDGYLHPGFGTGAAARPGSGRTADPYAVGVPVGALPKTCATTTRT</sequence>
<gene>
    <name evidence="2" type="ORF">POF50_010895</name>
</gene>